<evidence type="ECO:0000256" key="1">
    <source>
        <dbReference type="SAM" id="MobiDB-lite"/>
    </source>
</evidence>
<sequence length="79" mass="7295">MSADGPSAAGNGGSGGGEALANVATAPSVDMARIPQMLVLAAGGGETGGREALPKARVLPAVVLSAGVGEAGGGEALPK</sequence>
<name>A0A3D8SJV3_9EURO</name>
<protein>
    <submittedName>
        <fullName evidence="2">Uncharacterized protein</fullName>
    </submittedName>
</protein>
<keyword evidence="3" id="KW-1185">Reference proteome</keyword>
<accession>A0A3D8SJV3</accession>
<evidence type="ECO:0000313" key="3">
    <source>
        <dbReference type="Proteomes" id="UP000256690"/>
    </source>
</evidence>
<comment type="caution">
    <text evidence="2">The sequence shown here is derived from an EMBL/GenBank/DDBJ whole genome shotgun (WGS) entry which is preliminary data.</text>
</comment>
<dbReference type="RefSeq" id="XP_026605998.1">
    <property type="nucleotide sequence ID" value="XM_026745132.1"/>
</dbReference>
<dbReference type="GeneID" id="38113486"/>
<evidence type="ECO:0000313" key="2">
    <source>
        <dbReference type="EMBL" id="RDW86474.1"/>
    </source>
</evidence>
<proteinExistence type="predicted"/>
<organism evidence="2 3">
    <name type="scientific">Aspergillus mulundensis</name>
    <dbReference type="NCBI Taxonomy" id="1810919"/>
    <lineage>
        <taxon>Eukaryota</taxon>
        <taxon>Fungi</taxon>
        <taxon>Dikarya</taxon>
        <taxon>Ascomycota</taxon>
        <taxon>Pezizomycotina</taxon>
        <taxon>Eurotiomycetes</taxon>
        <taxon>Eurotiomycetidae</taxon>
        <taxon>Eurotiales</taxon>
        <taxon>Aspergillaceae</taxon>
        <taxon>Aspergillus</taxon>
        <taxon>Aspergillus subgen. Nidulantes</taxon>
    </lineage>
</organism>
<dbReference type="EMBL" id="PVWQ01000003">
    <property type="protein sequence ID" value="RDW86474.1"/>
    <property type="molecule type" value="Genomic_DNA"/>
</dbReference>
<dbReference type="AlphaFoldDB" id="A0A3D8SJV3"/>
<gene>
    <name evidence="2" type="ORF">DSM5745_03116</name>
</gene>
<reference evidence="2 3" key="1">
    <citation type="journal article" date="2018" name="IMA Fungus">
        <title>IMA Genome-F 9: Draft genome sequence of Annulohypoxylon stygium, Aspergillus mulundensis, Berkeleyomyces basicola (syn. Thielaviopsis basicola), Ceratocystis smalleyi, two Cercospora beticola strains, Coleophoma cylindrospora, Fusarium fracticaudum, Phialophora cf. hyalina, and Morchella septimelata.</title>
        <authorList>
            <person name="Wingfield B.D."/>
            <person name="Bills G.F."/>
            <person name="Dong Y."/>
            <person name="Huang W."/>
            <person name="Nel W.J."/>
            <person name="Swalarsk-Parry B.S."/>
            <person name="Vaghefi N."/>
            <person name="Wilken P.M."/>
            <person name="An Z."/>
            <person name="de Beer Z.W."/>
            <person name="De Vos L."/>
            <person name="Chen L."/>
            <person name="Duong T.A."/>
            <person name="Gao Y."/>
            <person name="Hammerbacher A."/>
            <person name="Kikkert J.R."/>
            <person name="Li Y."/>
            <person name="Li H."/>
            <person name="Li K."/>
            <person name="Li Q."/>
            <person name="Liu X."/>
            <person name="Ma X."/>
            <person name="Naidoo K."/>
            <person name="Pethybridge S.J."/>
            <person name="Sun J."/>
            <person name="Steenkamp E.T."/>
            <person name="van der Nest M.A."/>
            <person name="van Wyk S."/>
            <person name="Wingfield M.J."/>
            <person name="Xiong C."/>
            <person name="Yue Q."/>
            <person name="Zhang X."/>
        </authorList>
    </citation>
    <scope>NUCLEOTIDE SEQUENCE [LARGE SCALE GENOMIC DNA]</scope>
    <source>
        <strain evidence="2 3">DSM 5745</strain>
    </source>
</reference>
<feature type="region of interest" description="Disordered" evidence="1">
    <location>
        <begin position="1"/>
        <end position="20"/>
    </location>
</feature>
<dbReference type="Proteomes" id="UP000256690">
    <property type="component" value="Unassembled WGS sequence"/>
</dbReference>